<gene>
    <name evidence="2" type="ORF">PV08_03801</name>
</gene>
<accession>A0A0D2BCB5</accession>
<dbReference type="Proteomes" id="UP000053328">
    <property type="component" value="Unassembled WGS sequence"/>
</dbReference>
<dbReference type="OrthoDB" id="4851849at2759"/>
<dbReference type="PANTHER" id="PTHR42037">
    <property type="match status" value="1"/>
</dbReference>
<dbReference type="InterPro" id="IPR027796">
    <property type="entry name" value="OTT_1508_deam-like"/>
</dbReference>
<keyword evidence="3" id="KW-1185">Reference proteome</keyword>
<feature type="compositionally biased region" description="Basic and acidic residues" evidence="1">
    <location>
        <begin position="437"/>
        <end position="448"/>
    </location>
</feature>
<evidence type="ECO:0000256" key="1">
    <source>
        <dbReference type="SAM" id="MobiDB-lite"/>
    </source>
</evidence>
<dbReference type="PANTHER" id="PTHR42037:SF1">
    <property type="match status" value="1"/>
</dbReference>
<proteinExistence type="predicted"/>
<dbReference type="HOGENOM" id="CLU_032153_0_0_1"/>
<dbReference type="EMBL" id="KN847494">
    <property type="protein sequence ID" value="KIW16613.1"/>
    <property type="molecule type" value="Genomic_DNA"/>
</dbReference>
<dbReference type="GeneID" id="27330884"/>
<dbReference type="Pfam" id="PF14441">
    <property type="entry name" value="OTT_1508_deam"/>
    <property type="match status" value="1"/>
</dbReference>
<dbReference type="RefSeq" id="XP_016236829.1">
    <property type="nucleotide sequence ID" value="XM_016378152.1"/>
</dbReference>
<evidence type="ECO:0000313" key="3">
    <source>
        <dbReference type="Proteomes" id="UP000053328"/>
    </source>
</evidence>
<sequence length="601" mass="67223">MSVHEITGNIQSRFVQVTTLLHLIDPVRGEPTVYGLDQGANAGQQSREKLLKKRFLDSVALICARRKDGDTVSAACLEEGLPEGTVVRIASNQGVSDSTLTELREIIHILNGIASGEYGAADKESEVLARITSLDISRIRTYLKDIRNIGDDVEGIFESSGSASALHQIDYVRDFREWCAHIVAIRHTPPGSGPELLVEHLRWATEARRTYLSCLQALFPDAWPKWARAIFKLGRYVIASRVLLQFASDYPTFFNPMLVLPATAPPKARFTCSQEEKPLATVLRRLSSVPEVDKYSSRLAQIWGVRDPEAHFRDTCTLDLAVHAEMQLLNFYDSNPTRTPPFRFIGVSKRSCFLCQTFLGRHPQSFGITSSHQKLYLTWRPPPTTSPAIYRQYKTIIRDLSTAMESVAKQDLQNRLGLRRRVPADSTAGVSISGLTDHNRTSQHESLLERVTPSPESVVGECTPSSLQPIPVVDTSSSREESFCSTYTNSPAGHSFAAAEMVFHVMRPNEPQKQDIIGMRDVIDAHTDEPSWPRLVDLLMDDSGVGFGRGDYLMVNNQIRVGSERQFLACLQYLRNEMILNCAVYVYNSDTISPNIPRQVE</sequence>
<organism evidence="2 3">
    <name type="scientific">Exophiala spinifera</name>
    <dbReference type="NCBI Taxonomy" id="91928"/>
    <lineage>
        <taxon>Eukaryota</taxon>
        <taxon>Fungi</taxon>
        <taxon>Dikarya</taxon>
        <taxon>Ascomycota</taxon>
        <taxon>Pezizomycotina</taxon>
        <taxon>Eurotiomycetes</taxon>
        <taxon>Chaetothyriomycetidae</taxon>
        <taxon>Chaetothyriales</taxon>
        <taxon>Herpotrichiellaceae</taxon>
        <taxon>Exophiala</taxon>
    </lineage>
</organism>
<protein>
    <submittedName>
        <fullName evidence="2">Uncharacterized protein</fullName>
    </submittedName>
</protein>
<dbReference type="AlphaFoldDB" id="A0A0D2BCB5"/>
<feature type="region of interest" description="Disordered" evidence="1">
    <location>
        <begin position="429"/>
        <end position="474"/>
    </location>
</feature>
<name>A0A0D2BCB5_9EURO</name>
<dbReference type="VEuPathDB" id="FungiDB:PV08_03801"/>
<reference evidence="2 3" key="1">
    <citation type="submission" date="2015-01" db="EMBL/GenBank/DDBJ databases">
        <title>The Genome Sequence of Exophiala spinifera CBS89968.</title>
        <authorList>
            <consortium name="The Broad Institute Genomics Platform"/>
            <person name="Cuomo C."/>
            <person name="de Hoog S."/>
            <person name="Gorbushina A."/>
            <person name="Stielow B."/>
            <person name="Teixiera M."/>
            <person name="Abouelleil A."/>
            <person name="Chapman S.B."/>
            <person name="Priest M."/>
            <person name="Young S.K."/>
            <person name="Wortman J."/>
            <person name="Nusbaum C."/>
            <person name="Birren B."/>
        </authorList>
    </citation>
    <scope>NUCLEOTIDE SEQUENCE [LARGE SCALE GENOMIC DNA]</scope>
    <source>
        <strain evidence="2 3">CBS 89968</strain>
    </source>
</reference>
<evidence type="ECO:0000313" key="2">
    <source>
        <dbReference type="EMBL" id="KIW16613.1"/>
    </source>
</evidence>